<feature type="region of interest" description="Disordered" evidence="2">
    <location>
        <begin position="434"/>
        <end position="462"/>
    </location>
</feature>
<feature type="coiled-coil region" evidence="1">
    <location>
        <begin position="5"/>
        <end position="120"/>
    </location>
</feature>
<keyword evidence="4" id="KW-1185">Reference proteome</keyword>
<reference evidence="3" key="1">
    <citation type="submission" date="2022-07" db="EMBL/GenBank/DDBJ databases">
        <title>Genome analysis of Parmales, a sister group of diatoms, reveals the evolutionary specialization of diatoms from phago-mixotrophs to photoautotrophs.</title>
        <authorList>
            <person name="Ban H."/>
            <person name="Sato S."/>
            <person name="Yoshikawa S."/>
            <person name="Kazumasa Y."/>
            <person name="Nakamura Y."/>
            <person name="Ichinomiya M."/>
            <person name="Saitoh K."/>
            <person name="Sato N."/>
            <person name="Blanc-Mathieu R."/>
            <person name="Endo H."/>
            <person name="Kuwata A."/>
            <person name="Ogata H."/>
        </authorList>
    </citation>
    <scope>NUCLEOTIDE SEQUENCE</scope>
</reference>
<feature type="compositionally biased region" description="Polar residues" evidence="2">
    <location>
        <begin position="359"/>
        <end position="378"/>
    </location>
</feature>
<sequence>LAAQLNELLLENQSLKDELSSKTESNKVLVDDLFTANRTISETNALLAAANEKIRELVSAPPTPNEAFNKLQADLKLANETKSELENMTTTRVRTLTNSLQALEESLRESTSQNERTKAMHKDEVEYLMEQLTKREKEIHSLSRSLTVAEVDSDWRRLLGINKASNGLATDAAAAPLHPPTSSSSAVAAETAKPPNLHLHAPITNTNPNPNAYAQANPNSNFNSNASLNANVNNNANANANTNANANASAHQHAIRQIAPPDPTFSRNNSDATSSSSVALEKELEAQKRDIDSYAPAHLSQPSTLSHFVDFERERMRKRLQTEEKEAMMRSAHESYLQQEEAKKYMMSGDGARGALYPTQVQRNDDPSTQQPKRSQSPLIPMEAPPPPPPPPPAAGSNHLQNPHLQQHKGQLRNFHSSAIGNLLSFSSSEVWVPNPTTNDRQTQDAKTFGVSSEDQHNRPHARRQLVDHHNNLTTLSDYAPLSSDSKEGLTYGVSSEDHHNRPHARRQLAENHDNLKSLSDYAPLSSDSKEGKPRQRVMTVHGVKSEEFGERSLRPGRKHIEGPGRGQDGGFRGVLEGVYGTDDALPQVRQRAAKLTTKKEGHREVEDGALAQKAAGTSPSRDFSPFSKPVGKFSLNRKSSAPFATEETVRKVRLLVEEEEKKLMDLGLNAVLLKSEADRISRAKRTAGNMRRTKEIEDLLGEGNKESSRLRRSLKEKKEHLGLS</sequence>
<comment type="caution">
    <text evidence="3">The sequence shown here is derived from an EMBL/GenBank/DDBJ whole genome shotgun (WGS) entry which is preliminary data.</text>
</comment>
<feature type="compositionally biased region" description="Low complexity" evidence="2">
    <location>
        <begin position="201"/>
        <end position="250"/>
    </location>
</feature>
<feature type="compositionally biased region" description="Basic and acidic residues" evidence="2">
    <location>
        <begin position="695"/>
        <end position="710"/>
    </location>
</feature>
<feature type="compositionally biased region" description="Pro residues" evidence="2">
    <location>
        <begin position="383"/>
        <end position="394"/>
    </location>
</feature>
<dbReference type="AlphaFoldDB" id="A0A9W7AWT7"/>
<feature type="region of interest" description="Disordered" evidence="2">
    <location>
        <begin position="259"/>
        <end position="278"/>
    </location>
</feature>
<evidence type="ECO:0000313" key="4">
    <source>
        <dbReference type="Proteomes" id="UP001165082"/>
    </source>
</evidence>
<dbReference type="OrthoDB" id="10472758at2759"/>
<dbReference type="EMBL" id="BRXZ01001679">
    <property type="protein sequence ID" value="GMH76478.1"/>
    <property type="molecule type" value="Genomic_DNA"/>
</dbReference>
<feature type="region of interest" description="Disordered" evidence="2">
    <location>
        <begin position="598"/>
        <end position="626"/>
    </location>
</feature>
<dbReference type="PANTHER" id="PTHR23159">
    <property type="entry name" value="CENTROSOMAL PROTEIN 2"/>
    <property type="match status" value="1"/>
</dbReference>
<feature type="compositionally biased region" description="Basic and acidic residues" evidence="2">
    <location>
        <begin position="544"/>
        <end position="563"/>
    </location>
</feature>
<feature type="compositionally biased region" description="Low complexity" evidence="2">
    <location>
        <begin position="181"/>
        <end position="192"/>
    </location>
</feature>
<proteinExistence type="predicted"/>
<feature type="compositionally biased region" description="Basic and acidic residues" evidence="2">
    <location>
        <begin position="598"/>
        <end position="607"/>
    </location>
</feature>
<feature type="region of interest" description="Disordered" evidence="2">
    <location>
        <begin position="172"/>
        <end position="254"/>
    </location>
</feature>
<protein>
    <submittedName>
        <fullName evidence="3">Uncharacterized protein</fullName>
    </submittedName>
</protein>
<accession>A0A9W7AWT7</accession>
<keyword evidence="1" id="KW-0175">Coiled coil</keyword>
<evidence type="ECO:0000256" key="1">
    <source>
        <dbReference type="SAM" id="Coils"/>
    </source>
</evidence>
<evidence type="ECO:0000256" key="2">
    <source>
        <dbReference type="SAM" id="MobiDB-lite"/>
    </source>
</evidence>
<name>A0A9W7AWT7_9STRA</name>
<dbReference type="PANTHER" id="PTHR23159:SF31">
    <property type="entry name" value="CENTROSOME-ASSOCIATED PROTEIN CEP250 ISOFORM X1"/>
    <property type="match status" value="1"/>
</dbReference>
<dbReference type="Proteomes" id="UP001165082">
    <property type="component" value="Unassembled WGS sequence"/>
</dbReference>
<feature type="compositionally biased region" description="Low complexity" evidence="2">
    <location>
        <begin position="266"/>
        <end position="277"/>
    </location>
</feature>
<organism evidence="3 4">
    <name type="scientific">Triparma retinervis</name>
    <dbReference type="NCBI Taxonomy" id="2557542"/>
    <lineage>
        <taxon>Eukaryota</taxon>
        <taxon>Sar</taxon>
        <taxon>Stramenopiles</taxon>
        <taxon>Ochrophyta</taxon>
        <taxon>Bolidophyceae</taxon>
        <taxon>Parmales</taxon>
        <taxon>Triparmaceae</taxon>
        <taxon>Triparma</taxon>
    </lineage>
</organism>
<feature type="non-terminal residue" evidence="3">
    <location>
        <position position="1"/>
    </location>
</feature>
<feature type="region of interest" description="Disordered" evidence="2">
    <location>
        <begin position="350"/>
        <end position="410"/>
    </location>
</feature>
<gene>
    <name evidence="3" type="ORF">TrRE_jg8921</name>
</gene>
<feature type="region of interest" description="Disordered" evidence="2">
    <location>
        <begin position="477"/>
        <end position="572"/>
    </location>
</feature>
<evidence type="ECO:0000313" key="3">
    <source>
        <dbReference type="EMBL" id="GMH76478.1"/>
    </source>
</evidence>
<feature type="region of interest" description="Disordered" evidence="2">
    <location>
        <begin position="695"/>
        <end position="725"/>
    </location>
</feature>